<feature type="signal peptide" evidence="1">
    <location>
        <begin position="1"/>
        <end position="21"/>
    </location>
</feature>
<dbReference type="AlphaFoldDB" id="A0A1M6G3S6"/>
<sequence>MKAFFSLLILTFIATSSLAQSAWQGAQQTAFTFNGLATDATGNVYATGSFSGTVGMGGTSLTSRGSTDLCIAKFRPDGTLLWAKQVAGAGATAYGAALALDAAGNCYVTGSFTGTLDYNTGGSPLVNSSFWPQILVLKCGPDGAVRWSRQGGGSGYANEARAIAADAAGNCVVTGNLSGTTVTFGHLTFPFSLRRQLFVVRYNAVGTPQWVKTTESSLFTAGNGIGLDATGDCYVTGMANGPMTIDGVTYSGPSTSPISTSPSDIIVAKFGRGQGETRWVRIAGGVGNDSGSSLSVDASGNCFVSGYNTGAATLGAVALPGSAEQQAFVARYTSGGAVVWAQQLHAAEARSQIRLSPDARQLVVMTTPLMTTQARVAAMKVNGTDLWRAAAGGSGQSWGQSLAYGPGQRVYLTGSLMNTCEFGAYSLTGTPGGSFLAHLGPDARRAAPLASTAPAASLELYPNPAHERVTLSLPDDLTGQPVQATLYNRYGRIVLERRLAASAPRQAINFELLGLPAGLYTLQLTSPEHTISHRVAIE</sequence>
<dbReference type="Gene3D" id="2.120.10.30">
    <property type="entry name" value="TolB, C-terminal domain"/>
    <property type="match status" value="1"/>
</dbReference>
<dbReference type="Proteomes" id="UP000184418">
    <property type="component" value="Unassembled WGS sequence"/>
</dbReference>
<evidence type="ECO:0000313" key="3">
    <source>
        <dbReference type="EMBL" id="SHJ04619.1"/>
    </source>
</evidence>
<dbReference type="InterPro" id="IPR011042">
    <property type="entry name" value="6-blade_b-propeller_TolB-like"/>
</dbReference>
<dbReference type="STRING" id="1121955.SAMN02745146_2105"/>
<feature type="domain" description="Secretion system C-terminal sorting" evidence="2">
    <location>
        <begin position="460"/>
        <end position="537"/>
    </location>
</feature>
<keyword evidence="4" id="KW-1185">Reference proteome</keyword>
<dbReference type="InterPro" id="IPR052918">
    <property type="entry name" value="Motility_Chemotaxis_Reg"/>
</dbReference>
<reference evidence="3 4" key="1">
    <citation type="submission" date="2016-11" db="EMBL/GenBank/DDBJ databases">
        <authorList>
            <person name="Jaros S."/>
            <person name="Januszkiewicz K."/>
            <person name="Wedrychowicz H."/>
        </authorList>
    </citation>
    <scope>NUCLEOTIDE SEQUENCE [LARGE SCALE GENOMIC DNA]</scope>
    <source>
        <strain evidence="3 4">DSM 21074</strain>
    </source>
</reference>
<name>A0A1M6G3S6_9BACT</name>
<proteinExistence type="predicted"/>
<accession>A0A1M6G3S6</accession>
<evidence type="ECO:0000256" key="1">
    <source>
        <dbReference type="SAM" id="SignalP"/>
    </source>
</evidence>
<organism evidence="3 4">
    <name type="scientific">Hymenobacter daecheongensis DSM 21074</name>
    <dbReference type="NCBI Taxonomy" id="1121955"/>
    <lineage>
        <taxon>Bacteria</taxon>
        <taxon>Pseudomonadati</taxon>
        <taxon>Bacteroidota</taxon>
        <taxon>Cytophagia</taxon>
        <taxon>Cytophagales</taxon>
        <taxon>Hymenobacteraceae</taxon>
        <taxon>Hymenobacter</taxon>
    </lineage>
</organism>
<dbReference type="RefSeq" id="WP_073108743.1">
    <property type="nucleotide sequence ID" value="NZ_FQYN01000004.1"/>
</dbReference>
<dbReference type="InterPro" id="IPR026444">
    <property type="entry name" value="Secre_tail"/>
</dbReference>
<dbReference type="Pfam" id="PF18962">
    <property type="entry name" value="Por_Secre_tail"/>
    <property type="match status" value="1"/>
</dbReference>
<dbReference type="EMBL" id="FQYN01000004">
    <property type="protein sequence ID" value="SHJ04619.1"/>
    <property type="molecule type" value="Genomic_DNA"/>
</dbReference>
<dbReference type="PANTHER" id="PTHR35580">
    <property type="entry name" value="CELL SURFACE GLYCOPROTEIN (S-LAYER PROTEIN)-LIKE PROTEIN"/>
    <property type="match status" value="1"/>
</dbReference>
<keyword evidence="1" id="KW-0732">Signal</keyword>
<dbReference type="SUPFAM" id="SSF101898">
    <property type="entry name" value="NHL repeat"/>
    <property type="match status" value="1"/>
</dbReference>
<dbReference type="NCBIfam" id="TIGR04183">
    <property type="entry name" value="Por_Secre_tail"/>
    <property type="match status" value="1"/>
</dbReference>
<gene>
    <name evidence="3" type="ORF">SAMN02745146_2105</name>
</gene>
<protein>
    <submittedName>
        <fullName evidence="3">Por secretion system C-terminal sorting domain-containing protein</fullName>
    </submittedName>
</protein>
<evidence type="ECO:0000313" key="4">
    <source>
        <dbReference type="Proteomes" id="UP000184418"/>
    </source>
</evidence>
<feature type="chain" id="PRO_5012590320" evidence="1">
    <location>
        <begin position="22"/>
        <end position="538"/>
    </location>
</feature>
<dbReference type="PANTHER" id="PTHR35580:SF1">
    <property type="entry name" value="PHYTASE-LIKE DOMAIN-CONTAINING PROTEIN"/>
    <property type="match status" value="1"/>
</dbReference>
<dbReference type="OrthoDB" id="610424at2"/>
<evidence type="ECO:0000259" key="2">
    <source>
        <dbReference type="Pfam" id="PF18962"/>
    </source>
</evidence>